<gene>
    <name evidence="1" type="ORF">PAC_09099</name>
</gene>
<reference evidence="1 2" key="1">
    <citation type="submission" date="2016-03" db="EMBL/GenBank/DDBJ databases">
        <authorList>
            <person name="Ploux O."/>
        </authorList>
    </citation>
    <scope>NUCLEOTIDE SEQUENCE [LARGE SCALE GENOMIC DNA]</scope>
    <source>
        <strain evidence="1 2">UAMH 11012</strain>
    </source>
</reference>
<proteinExistence type="predicted"/>
<dbReference type="Proteomes" id="UP000184330">
    <property type="component" value="Unassembled WGS sequence"/>
</dbReference>
<dbReference type="EMBL" id="FJOG01000013">
    <property type="protein sequence ID" value="CZR59207.1"/>
    <property type="molecule type" value="Genomic_DNA"/>
</dbReference>
<protein>
    <submittedName>
        <fullName evidence="1">Uncharacterized protein</fullName>
    </submittedName>
</protein>
<name>A0A1L7X2G9_9HELO</name>
<dbReference type="AlphaFoldDB" id="A0A1L7X2G9"/>
<evidence type="ECO:0000313" key="1">
    <source>
        <dbReference type="EMBL" id="CZR59207.1"/>
    </source>
</evidence>
<evidence type="ECO:0000313" key="2">
    <source>
        <dbReference type="Proteomes" id="UP000184330"/>
    </source>
</evidence>
<accession>A0A1L7X2G9</accession>
<organism evidence="1 2">
    <name type="scientific">Phialocephala subalpina</name>
    <dbReference type="NCBI Taxonomy" id="576137"/>
    <lineage>
        <taxon>Eukaryota</taxon>
        <taxon>Fungi</taxon>
        <taxon>Dikarya</taxon>
        <taxon>Ascomycota</taxon>
        <taxon>Pezizomycotina</taxon>
        <taxon>Leotiomycetes</taxon>
        <taxon>Helotiales</taxon>
        <taxon>Mollisiaceae</taxon>
        <taxon>Phialocephala</taxon>
        <taxon>Phialocephala fortinii species complex</taxon>
    </lineage>
</organism>
<sequence length="106" mass="12189">MVGNEKLHFVLKWLQEIRRKVGCDESEAIARQKERSMTASYQARRTMRGELVKRQNKSEAKDDACKPEDILDSGRIPIIKLRFSNVEALVDAQQAKGEEMRSHDTS</sequence>
<keyword evidence="2" id="KW-1185">Reference proteome</keyword>